<gene>
    <name evidence="3" type="ORF">K3136_10455</name>
</gene>
<evidence type="ECO:0000313" key="3">
    <source>
        <dbReference type="EMBL" id="QZD96579.1"/>
    </source>
</evidence>
<keyword evidence="4" id="KW-1185">Reference proteome</keyword>
<dbReference type="Gene3D" id="3.40.50.1820">
    <property type="entry name" value="alpha/beta hydrolase"/>
    <property type="match status" value="1"/>
</dbReference>
<dbReference type="PANTHER" id="PTHR48081:SF8">
    <property type="entry name" value="ALPHA_BETA HYDROLASE FOLD-3 DOMAIN-CONTAINING PROTEIN-RELATED"/>
    <property type="match status" value="1"/>
</dbReference>
<dbReference type="Pfam" id="PF07859">
    <property type="entry name" value="Abhydrolase_3"/>
    <property type="match status" value="1"/>
</dbReference>
<dbReference type="GO" id="GO:0016787">
    <property type="term" value="F:hydrolase activity"/>
    <property type="evidence" value="ECO:0007669"/>
    <property type="project" value="UniProtKB-KW"/>
</dbReference>
<dbReference type="InterPro" id="IPR050300">
    <property type="entry name" value="GDXG_lipolytic_enzyme"/>
</dbReference>
<evidence type="ECO:0000256" key="1">
    <source>
        <dbReference type="ARBA" id="ARBA00022801"/>
    </source>
</evidence>
<dbReference type="PANTHER" id="PTHR48081">
    <property type="entry name" value="AB HYDROLASE SUPERFAMILY PROTEIN C4A8.06C"/>
    <property type="match status" value="1"/>
</dbReference>
<accession>A0ABX9A654</accession>
<dbReference type="InterPro" id="IPR029058">
    <property type="entry name" value="AB_hydrolase_fold"/>
</dbReference>
<feature type="domain" description="Alpha/beta hydrolase fold-3" evidence="2">
    <location>
        <begin position="79"/>
        <end position="280"/>
    </location>
</feature>
<evidence type="ECO:0000259" key="2">
    <source>
        <dbReference type="Pfam" id="PF07859"/>
    </source>
</evidence>
<sequence length="307" mass="33671">MVSIRARLVDFALPLLGIRKFFAEPDKLLGRIAKLREQKPIRPRGKWHKTFDISEDSSHGYPVVTIAPKGGARPGAPHLMYLHGGGYVMDIAAVHWDAVAWLCEELRASATVPIYPLAPEVTAERTMAAMRSLYAGLAERYGADNLTVMGDSAGGGMSLALAQKIDADGGDLPASLVLFSPWVDATASGEGQKEIEKRDRMLAVAGLEACGRLYAGSLPLDDTRVSPLFGKLDGLPPMAIFSGTSDILLVDGQRLAQRLEQVGHRDYIYREYERMFHVWMLLPVPEGRKALKETAAFIRKHHGDHSE</sequence>
<dbReference type="InterPro" id="IPR013094">
    <property type="entry name" value="AB_hydrolase_3"/>
</dbReference>
<keyword evidence="1 3" id="KW-0378">Hydrolase</keyword>
<organism evidence="3 4">
    <name type="scientific">Qipengyuania gelatinilytica</name>
    <dbReference type="NCBI Taxonomy" id="2867231"/>
    <lineage>
        <taxon>Bacteria</taxon>
        <taxon>Pseudomonadati</taxon>
        <taxon>Pseudomonadota</taxon>
        <taxon>Alphaproteobacteria</taxon>
        <taxon>Sphingomonadales</taxon>
        <taxon>Erythrobacteraceae</taxon>
        <taxon>Qipengyuania</taxon>
    </lineage>
</organism>
<protein>
    <submittedName>
        <fullName evidence="3">Alpha/beta hydrolase</fullName>
    </submittedName>
</protein>
<dbReference type="EMBL" id="CP081294">
    <property type="protein sequence ID" value="QZD96579.1"/>
    <property type="molecule type" value="Genomic_DNA"/>
</dbReference>
<evidence type="ECO:0000313" key="4">
    <source>
        <dbReference type="Proteomes" id="UP000824321"/>
    </source>
</evidence>
<dbReference type="SUPFAM" id="SSF53474">
    <property type="entry name" value="alpha/beta-Hydrolases"/>
    <property type="match status" value="1"/>
</dbReference>
<reference evidence="3 4" key="1">
    <citation type="submission" date="2021-08" db="EMBL/GenBank/DDBJ databases">
        <title>Comparative Genomics Analysis of the Genus Qipengyuania Reveals Extensive Genetic Diversity and Metabolic Versatility, Including the Description of Fifteen Novel Species.</title>
        <authorList>
            <person name="Liu Y."/>
        </authorList>
    </citation>
    <scope>NUCLEOTIDE SEQUENCE [LARGE SCALE GENOMIC DNA]</scope>
    <source>
        <strain evidence="3 4">1NDH1</strain>
    </source>
</reference>
<dbReference type="Proteomes" id="UP000824321">
    <property type="component" value="Chromosome"/>
</dbReference>
<name>A0ABX9A654_9SPHN</name>
<proteinExistence type="predicted"/>